<dbReference type="OMA" id="CAKTIAH"/>
<dbReference type="STRING" id="936435.F8PLJ0"/>
<dbReference type="AlphaFoldDB" id="F8PLJ0"/>
<evidence type="ECO:0008006" key="3">
    <source>
        <dbReference type="Google" id="ProtNLM"/>
    </source>
</evidence>
<reference evidence="2" key="1">
    <citation type="journal article" date="2011" name="Science">
        <title>The plant cell wall-decomposing machinery underlies the functional diversity of forest fungi.</title>
        <authorList>
            <person name="Eastwood D.C."/>
            <person name="Floudas D."/>
            <person name="Binder M."/>
            <person name="Majcherczyk A."/>
            <person name="Schneider P."/>
            <person name="Aerts A."/>
            <person name="Asiegbu F.O."/>
            <person name="Baker S.E."/>
            <person name="Barry K."/>
            <person name="Bendiksby M."/>
            <person name="Blumentritt M."/>
            <person name="Coutinho P.M."/>
            <person name="Cullen D."/>
            <person name="de Vries R.P."/>
            <person name="Gathman A."/>
            <person name="Goodell B."/>
            <person name="Henrissat B."/>
            <person name="Ihrmark K."/>
            <person name="Kauserud H."/>
            <person name="Kohler A."/>
            <person name="LaButti K."/>
            <person name="Lapidus A."/>
            <person name="Lavin J.L."/>
            <person name="Lee Y.-H."/>
            <person name="Lindquist E."/>
            <person name="Lilly W."/>
            <person name="Lucas S."/>
            <person name="Morin E."/>
            <person name="Murat C."/>
            <person name="Oguiza J.A."/>
            <person name="Park J."/>
            <person name="Pisabarro A.G."/>
            <person name="Riley R."/>
            <person name="Rosling A."/>
            <person name="Salamov A."/>
            <person name="Schmidt O."/>
            <person name="Schmutz J."/>
            <person name="Skrede I."/>
            <person name="Stenlid J."/>
            <person name="Wiebenga A."/>
            <person name="Xie X."/>
            <person name="Kuees U."/>
            <person name="Hibbett D.S."/>
            <person name="Hoffmeister D."/>
            <person name="Hoegberg N."/>
            <person name="Martin F."/>
            <person name="Grigoriev I.V."/>
            <person name="Watkinson S.C."/>
        </authorList>
    </citation>
    <scope>NUCLEOTIDE SEQUENCE [LARGE SCALE GENOMIC DNA]</scope>
    <source>
        <strain evidence="2">strain S7.3</strain>
    </source>
</reference>
<dbReference type="InParanoid" id="F8PLJ0"/>
<gene>
    <name evidence="1" type="ORF">SERLA73DRAFT_47839</name>
</gene>
<dbReference type="HOGENOM" id="CLU_1849942_0_0_1"/>
<accession>F8PLJ0</accession>
<organism evidence="2">
    <name type="scientific">Serpula lacrymans var. lacrymans (strain S7.3)</name>
    <name type="common">Dry rot fungus</name>
    <dbReference type="NCBI Taxonomy" id="936435"/>
    <lineage>
        <taxon>Eukaryota</taxon>
        <taxon>Fungi</taxon>
        <taxon>Dikarya</taxon>
        <taxon>Basidiomycota</taxon>
        <taxon>Agaricomycotina</taxon>
        <taxon>Agaricomycetes</taxon>
        <taxon>Agaricomycetidae</taxon>
        <taxon>Boletales</taxon>
        <taxon>Coniophorineae</taxon>
        <taxon>Serpulaceae</taxon>
        <taxon>Serpula</taxon>
    </lineage>
</organism>
<dbReference type="Proteomes" id="UP000008063">
    <property type="component" value="Unassembled WGS sequence"/>
</dbReference>
<keyword evidence="2" id="KW-1185">Reference proteome</keyword>
<feature type="non-terminal residue" evidence="1">
    <location>
        <position position="1"/>
    </location>
</feature>
<name>F8PLJ0_SERL3</name>
<proteinExistence type="predicted"/>
<sequence length="132" mass="15094">CLLIPRKDVRQVLHDHFDEEFDKRLVGSKNAIGHIPLNCLGPWHHQHMDGHDKLVEQTLRMGGKVSLPIYSSKDQFVSFVPYMCVLPNVYCAKTIAHVFLDMVEMYGCIPLQLTADKGSEVGEMIRSQETLW</sequence>
<evidence type="ECO:0000313" key="2">
    <source>
        <dbReference type="Proteomes" id="UP000008063"/>
    </source>
</evidence>
<evidence type="ECO:0000313" key="1">
    <source>
        <dbReference type="EMBL" id="EGO02472.1"/>
    </source>
</evidence>
<dbReference type="EMBL" id="GL945476">
    <property type="protein sequence ID" value="EGO02472.1"/>
    <property type="molecule type" value="Genomic_DNA"/>
</dbReference>
<protein>
    <recommendedName>
        <fullName evidence="3">Integrase catalytic domain-containing protein</fullName>
    </recommendedName>
</protein>
<dbReference type="OrthoDB" id="6017046at2759"/>